<organism evidence="2 3">
    <name type="scientific">Sphaeramia orbicularis</name>
    <name type="common">orbiculate cardinalfish</name>
    <dbReference type="NCBI Taxonomy" id="375764"/>
    <lineage>
        <taxon>Eukaryota</taxon>
        <taxon>Metazoa</taxon>
        <taxon>Chordata</taxon>
        <taxon>Craniata</taxon>
        <taxon>Vertebrata</taxon>
        <taxon>Euteleostomi</taxon>
        <taxon>Actinopterygii</taxon>
        <taxon>Neopterygii</taxon>
        <taxon>Teleostei</taxon>
        <taxon>Neoteleostei</taxon>
        <taxon>Acanthomorphata</taxon>
        <taxon>Gobiaria</taxon>
        <taxon>Kurtiformes</taxon>
        <taxon>Apogonoidei</taxon>
        <taxon>Apogonidae</taxon>
        <taxon>Apogoninae</taxon>
        <taxon>Sphaeramia</taxon>
    </lineage>
</organism>
<evidence type="ECO:0000313" key="3">
    <source>
        <dbReference type="Proteomes" id="UP000472271"/>
    </source>
</evidence>
<dbReference type="CDD" id="cd17039">
    <property type="entry name" value="Ubl_ubiquitin_like"/>
    <property type="match status" value="1"/>
</dbReference>
<accession>A0A673CY08</accession>
<reference evidence="2" key="1">
    <citation type="submission" date="2019-06" db="EMBL/GenBank/DDBJ databases">
        <authorList>
            <consortium name="Wellcome Sanger Institute Data Sharing"/>
        </authorList>
    </citation>
    <scope>NUCLEOTIDE SEQUENCE [LARGE SCALE GENOMIC DNA]</scope>
</reference>
<proteinExistence type="predicted"/>
<sequence length="84" mass="9931">MTMNQQELMFNGRRLEDNRPLSEYRIQQASVVHMMIRNPNNIVVFVKTLTGKRIDLDLDICDTVKNLKHTFGAVSCHWRSPFFY</sequence>
<dbReference type="Proteomes" id="UP000472271">
    <property type="component" value="Chromosome 18"/>
</dbReference>
<dbReference type="InterPro" id="IPR050158">
    <property type="entry name" value="Ubiquitin_ubiquitin-like"/>
</dbReference>
<keyword evidence="3" id="KW-1185">Reference proteome</keyword>
<dbReference type="InterPro" id="IPR000626">
    <property type="entry name" value="Ubiquitin-like_dom"/>
</dbReference>
<evidence type="ECO:0000313" key="2">
    <source>
        <dbReference type="Ensembl" id="ENSSORP00005058574.1"/>
    </source>
</evidence>
<feature type="domain" description="Ubiquitin-like" evidence="1">
    <location>
        <begin position="1"/>
        <end position="41"/>
    </location>
</feature>
<reference evidence="2" key="2">
    <citation type="submission" date="2025-08" db="UniProtKB">
        <authorList>
            <consortium name="Ensembl"/>
        </authorList>
    </citation>
    <scope>IDENTIFICATION</scope>
</reference>
<evidence type="ECO:0000259" key="1">
    <source>
        <dbReference type="PROSITE" id="PS50053"/>
    </source>
</evidence>
<dbReference type="Ensembl" id="ENSSORT00005059900.1">
    <property type="protein sequence ID" value="ENSSORP00005058574.1"/>
    <property type="gene ID" value="ENSSORG00005025844.1"/>
</dbReference>
<protein>
    <recommendedName>
        <fullName evidence="1">Ubiquitin-like domain-containing protein</fullName>
    </recommendedName>
</protein>
<dbReference type="PANTHER" id="PTHR10666">
    <property type="entry name" value="UBIQUITIN"/>
    <property type="match status" value="1"/>
</dbReference>
<dbReference type="InterPro" id="IPR029071">
    <property type="entry name" value="Ubiquitin-like_domsf"/>
</dbReference>
<dbReference type="SUPFAM" id="SSF54236">
    <property type="entry name" value="Ubiquitin-like"/>
    <property type="match status" value="2"/>
</dbReference>
<dbReference type="Gene3D" id="3.10.20.90">
    <property type="entry name" value="Phosphatidylinositol 3-kinase Catalytic Subunit, Chain A, domain 1"/>
    <property type="match status" value="2"/>
</dbReference>
<reference evidence="2" key="3">
    <citation type="submission" date="2025-09" db="UniProtKB">
        <authorList>
            <consortium name="Ensembl"/>
        </authorList>
    </citation>
    <scope>IDENTIFICATION</scope>
</reference>
<dbReference type="InParanoid" id="A0A673CY08"/>
<dbReference type="Pfam" id="PF00240">
    <property type="entry name" value="ubiquitin"/>
    <property type="match status" value="1"/>
</dbReference>
<name>A0A673CY08_9TELE</name>
<dbReference type="PROSITE" id="PS50053">
    <property type="entry name" value="UBIQUITIN_2"/>
    <property type="match status" value="1"/>
</dbReference>
<dbReference type="AlphaFoldDB" id="A0A673CY08"/>